<evidence type="ECO:0000259" key="1">
    <source>
        <dbReference type="PROSITE" id="PS51186"/>
    </source>
</evidence>
<dbReference type="Pfam" id="PF13673">
    <property type="entry name" value="Acetyltransf_10"/>
    <property type="match status" value="1"/>
</dbReference>
<dbReference type="InterPro" id="IPR052564">
    <property type="entry name" value="N-acetyltrans/Recomb-assoc"/>
</dbReference>
<dbReference type="KEGG" id="htq:FRZ44_00180"/>
<organism evidence="2 3">
    <name type="scientific">Hypericibacter terrae</name>
    <dbReference type="NCBI Taxonomy" id="2602015"/>
    <lineage>
        <taxon>Bacteria</taxon>
        <taxon>Pseudomonadati</taxon>
        <taxon>Pseudomonadota</taxon>
        <taxon>Alphaproteobacteria</taxon>
        <taxon>Rhodospirillales</taxon>
        <taxon>Dongiaceae</taxon>
        <taxon>Hypericibacter</taxon>
    </lineage>
</organism>
<proteinExistence type="predicted"/>
<dbReference type="EMBL" id="CP042906">
    <property type="protein sequence ID" value="QEX14743.1"/>
    <property type="molecule type" value="Genomic_DNA"/>
</dbReference>
<keyword evidence="2" id="KW-0808">Transferase</keyword>
<evidence type="ECO:0000313" key="2">
    <source>
        <dbReference type="EMBL" id="QEX14743.1"/>
    </source>
</evidence>
<dbReference type="AlphaFoldDB" id="A0A5J6MC13"/>
<dbReference type="RefSeq" id="WP_225308472.1">
    <property type="nucleotide sequence ID" value="NZ_CP042906.1"/>
</dbReference>
<name>A0A5J6MC13_9PROT</name>
<dbReference type="SUPFAM" id="SSF55729">
    <property type="entry name" value="Acyl-CoA N-acyltransferases (Nat)"/>
    <property type="match status" value="1"/>
</dbReference>
<feature type="domain" description="N-acetyltransferase" evidence="1">
    <location>
        <begin position="9"/>
        <end position="162"/>
    </location>
</feature>
<reference evidence="2 3" key="1">
    <citation type="submission" date="2019-08" db="EMBL/GenBank/DDBJ databases">
        <title>Hyperibacter terrae gen. nov., sp. nov. and Hyperibacter viscosus sp. nov., two new members in the family Rhodospirillaceae isolated from the rhizosphere of Hypericum perforatum.</title>
        <authorList>
            <person name="Noviana Z."/>
        </authorList>
    </citation>
    <scope>NUCLEOTIDE SEQUENCE [LARGE SCALE GENOMIC DNA]</scope>
    <source>
        <strain evidence="2 3">R5913</strain>
    </source>
</reference>
<dbReference type="PROSITE" id="PS51186">
    <property type="entry name" value="GNAT"/>
    <property type="match status" value="1"/>
</dbReference>
<dbReference type="Gene3D" id="3.40.630.30">
    <property type="match status" value="1"/>
</dbReference>
<keyword evidence="3" id="KW-1185">Reference proteome</keyword>
<gene>
    <name evidence="2" type="ORF">FRZ44_00180</name>
</gene>
<sequence>MSERPAFRGHIRLYRPDDVDALIDIFRASVRQVARRDYSEEQVLAWAPDAIDRTGWVEQYAGRPAWVAEIEDRPVGFSDLEPDGHLDMMFVHPDHQGRGVASALLAEVESAARHQGIDCLHTEASITARPFFERRGFQLLAPQTISLRGQRFINYRMEKVLGLP</sequence>
<dbReference type="InterPro" id="IPR016181">
    <property type="entry name" value="Acyl_CoA_acyltransferase"/>
</dbReference>
<dbReference type="PANTHER" id="PTHR43451:SF1">
    <property type="entry name" value="ACETYLTRANSFERASE"/>
    <property type="match status" value="1"/>
</dbReference>
<accession>A0A5J6MC13</accession>
<dbReference type="InterPro" id="IPR000182">
    <property type="entry name" value="GNAT_dom"/>
</dbReference>
<protein>
    <submittedName>
        <fullName evidence="2">Acetyltransferase</fullName>
    </submittedName>
</protein>
<dbReference type="Proteomes" id="UP000326202">
    <property type="component" value="Chromosome"/>
</dbReference>
<dbReference type="GO" id="GO:0016747">
    <property type="term" value="F:acyltransferase activity, transferring groups other than amino-acyl groups"/>
    <property type="evidence" value="ECO:0007669"/>
    <property type="project" value="InterPro"/>
</dbReference>
<dbReference type="PANTHER" id="PTHR43451">
    <property type="entry name" value="ACETYLTRANSFERASE (GNAT) FAMILY PROTEIN"/>
    <property type="match status" value="1"/>
</dbReference>
<evidence type="ECO:0000313" key="3">
    <source>
        <dbReference type="Proteomes" id="UP000326202"/>
    </source>
</evidence>
<dbReference type="CDD" id="cd04301">
    <property type="entry name" value="NAT_SF"/>
    <property type="match status" value="1"/>
</dbReference>